<dbReference type="InterPro" id="IPR051553">
    <property type="entry name" value="Ran_GTPase-activating"/>
</dbReference>
<evidence type="ECO:0000313" key="2">
    <source>
        <dbReference type="EMBL" id="TWF81576.1"/>
    </source>
</evidence>
<dbReference type="InterPro" id="IPR000408">
    <property type="entry name" value="Reg_chr_condens"/>
</dbReference>
<dbReference type="OrthoDB" id="9796385at2"/>
<name>A0A561T387_9PSEU</name>
<dbReference type="Pfam" id="PF00415">
    <property type="entry name" value="RCC1"/>
    <property type="match status" value="2"/>
</dbReference>
<keyword evidence="3" id="KW-1185">Reference proteome</keyword>
<dbReference type="PROSITE" id="PS50012">
    <property type="entry name" value="RCC1_3"/>
    <property type="match status" value="3"/>
</dbReference>
<dbReference type="RefSeq" id="WP_147260042.1">
    <property type="nucleotide sequence ID" value="NZ_VIWU01000001.1"/>
</dbReference>
<keyword evidence="1" id="KW-0732">Signal</keyword>
<dbReference type="PANTHER" id="PTHR45982">
    <property type="entry name" value="REGULATOR OF CHROMOSOME CONDENSATION"/>
    <property type="match status" value="1"/>
</dbReference>
<proteinExistence type="predicted"/>
<dbReference type="SUPFAM" id="SSF50985">
    <property type="entry name" value="RCC1/BLIP-II"/>
    <property type="match status" value="1"/>
</dbReference>
<dbReference type="InterPro" id="IPR009091">
    <property type="entry name" value="RCC1/BLIP-II"/>
</dbReference>
<dbReference type="AlphaFoldDB" id="A0A561T387"/>
<dbReference type="EMBL" id="VIWU01000001">
    <property type="protein sequence ID" value="TWF81576.1"/>
    <property type="molecule type" value="Genomic_DNA"/>
</dbReference>
<sequence length="404" mass="39835">MPPARRLTAAVAAGLTTLLGLTGCSAADRAVLAAPSCRDVPGTPAQAEPVSGTVYAWKPHFRVADAAVPEIGADAPEAVPGWTDVVSLASTGHTTYAVRAGGTVEAYGLGHHGSLGDGDLGRHAVAVPQPVPGITDARSVHVVGSAALVVRADGTVLAWGDGLIAHAGVLDTRRDHVASPVPIEGLADVHTIADGDLTALALRTDGTVAGWGTNLTAVLGDRDGTAPRTVPDISGVVSLALAGGAVVAARGDGSVCAWGNNVHGLLGVTPTGGQTGRPVAVPGLVDVEQVAGGGDVAYARDRHGAVWAWGRGVSGALGDGRAEDHIAAVPARVAGLPPARWIGTSGLSGFAVDVDGALWAWGSGAAIGRYSAGAALAPVRIPLPGPVLAVSGSHALIGSPGVAL</sequence>
<reference evidence="2 3" key="1">
    <citation type="submission" date="2019-06" db="EMBL/GenBank/DDBJ databases">
        <title>Sequencing the genomes of 1000 actinobacteria strains.</title>
        <authorList>
            <person name="Klenk H.-P."/>
        </authorList>
    </citation>
    <scope>NUCLEOTIDE SEQUENCE [LARGE SCALE GENOMIC DNA]</scope>
    <source>
        <strain evidence="2 3">DSM 45671</strain>
    </source>
</reference>
<dbReference type="Gene3D" id="2.130.10.30">
    <property type="entry name" value="Regulator of chromosome condensation 1/beta-lactamase-inhibitor protein II"/>
    <property type="match status" value="2"/>
</dbReference>
<comment type="caution">
    <text evidence="2">The sequence shown here is derived from an EMBL/GenBank/DDBJ whole genome shotgun (WGS) entry which is preliminary data.</text>
</comment>
<protein>
    <submittedName>
        <fullName evidence="2">Regulator of chromosome condensation (RCC1) repeat-containing protein</fullName>
    </submittedName>
</protein>
<feature type="chain" id="PRO_5021900387" evidence="1">
    <location>
        <begin position="27"/>
        <end position="404"/>
    </location>
</feature>
<dbReference type="Proteomes" id="UP000321261">
    <property type="component" value="Unassembled WGS sequence"/>
</dbReference>
<evidence type="ECO:0000256" key="1">
    <source>
        <dbReference type="SAM" id="SignalP"/>
    </source>
</evidence>
<organism evidence="2 3">
    <name type="scientific">Pseudonocardia hierapolitana</name>
    <dbReference type="NCBI Taxonomy" id="1128676"/>
    <lineage>
        <taxon>Bacteria</taxon>
        <taxon>Bacillati</taxon>
        <taxon>Actinomycetota</taxon>
        <taxon>Actinomycetes</taxon>
        <taxon>Pseudonocardiales</taxon>
        <taxon>Pseudonocardiaceae</taxon>
        <taxon>Pseudonocardia</taxon>
    </lineage>
</organism>
<dbReference type="GO" id="GO:0005085">
    <property type="term" value="F:guanyl-nucleotide exchange factor activity"/>
    <property type="evidence" value="ECO:0007669"/>
    <property type="project" value="TreeGrafter"/>
</dbReference>
<dbReference type="PROSITE" id="PS51257">
    <property type="entry name" value="PROKAR_LIPOPROTEIN"/>
    <property type="match status" value="1"/>
</dbReference>
<gene>
    <name evidence="2" type="ORF">FHX44_117521</name>
</gene>
<evidence type="ECO:0000313" key="3">
    <source>
        <dbReference type="Proteomes" id="UP000321261"/>
    </source>
</evidence>
<accession>A0A561T387</accession>
<dbReference type="PANTHER" id="PTHR45982:SF1">
    <property type="entry name" value="REGULATOR OF CHROMOSOME CONDENSATION"/>
    <property type="match status" value="1"/>
</dbReference>
<dbReference type="GO" id="GO:0005737">
    <property type="term" value="C:cytoplasm"/>
    <property type="evidence" value="ECO:0007669"/>
    <property type="project" value="TreeGrafter"/>
</dbReference>
<feature type="signal peptide" evidence="1">
    <location>
        <begin position="1"/>
        <end position="26"/>
    </location>
</feature>